<dbReference type="EMBL" id="JACHIO010000012">
    <property type="protein sequence ID" value="MBB5064689.1"/>
    <property type="molecule type" value="Genomic_DNA"/>
</dbReference>
<dbReference type="AlphaFoldDB" id="A0A7W7ZRC9"/>
<dbReference type="RefSeq" id="WP_184256794.1">
    <property type="nucleotide sequence ID" value="NZ_JACHIO010000012.1"/>
</dbReference>
<name>A0A7W7ZRC9_9BACT</name>
<proteinExistence type="predicted"/>
<protein>
    <submittedName>
        <fullName evidence="1">Uncharacterized protein</fullName>
    </submittedName>
</protein>
<comment type="caution">
    <text evidence="1">The sequence shown here is derived from an EMBL/GenBank/DDBJ whole genome shotgun (WGS) entry which is preliminary data.</text>
</comment>
<sequence length="70" mass="7814">MAKQRGTPDRRGMGAQSDFISEQFVPSEQYKTQQMAMVQKLMAAGLKPEELAKMFFVPVALPVGEKPKDL</sequence>
<evidence type="ECO:0000313" key="1">
    <source>
        <dbReference type="EMBL" id="MBB5064689.1"/>
    </source>
</evidence>
<accession>A0A7W7ZRC9</accession>
<dbReference type="Proteomes" id="UP000584867">
    <property type="component" value="Unassembled WGS sequence"/>
</dbReference>
<evidence type="ECO:0000313" key="2">
    <source>
        <dbReference type="Proteomes" id="UP000584867"/>
    </source>
</evidence>
<gene>
    <name evidence="1" type="ORF">HDF15_003049</name>
</gene>
<organism evidence="1 2">
    <name type="scientific">Granulicella mallensis</name>
    <dbReference type="NCBI Taxonomy" id="940614"/>
    <lineage>
        <taxon>Bacteria</taxon>
        <taxon>Pseudomonadati</taxon>
        <taxon>Acidobacteriota</taxon>
        <taxon>Terriglobia</taxon>
        <taxon>Terriglobales</taxon>
        <taxon>Acidobacteriaceae</taxon>
        <taxon>Granulicella</taxon>
    </lineage>
</organism>
<reference evidence="1 2" key="1">
    <citation type="submission" date="2020-08" db="EMBL/GenBank/DDBJ databases">
        <title>Genomic Encyclopedia of Type Strains, Phase IV (KMG-V): Genome sequencing to study the core and pangenomes of soil and plant-associated prokaryotes.</title>
        <authorList>
            <person name="Whitman W."/>
        </authorList>
    </citation>
    <scope>NUCLEOTIDE SEQUENCE [LARGE SCALE GENOMIC DNA]</scope>
    <source>
        <strain evidence="1 2">X5P3</strain>
    </source>
</reference>